<evidence type="ECO:0000313" key="2">
    <source>
        <dbReference type="EMBL" id="CAI2362110.1"/>
    </source>
</evidence>
<feature type="region of interest" description="Disordered" evidence="1">
    <location>
        <begin position="316"/>
        <end position="338"/>
    </location>
</feature>
<comment type="caution">
    <text evidence="2">The sequence shown here is derived from an EMBL/GenBank/DDBJ whole genome shotgun (WGS) entry which is preliminary data.</text>
</comment>
<feature type="region of interest" description="Disordered" evidence="1">
    <location>
        <begin position="179"/>
        <end position="207"/>
    </location>
</feature>
<keyword evidence="3" id="KW-1185">Reference proteome</keyword>
<reference evidence="2" key="1">
    <citation type="submission" date="2023-07" db="EMBL/GenBank/DDBJ databases">
        <authorList>
            <consortium name="AG Swart"/>
            <person name="Singh M."/>
            <person name="Singh A."/>
            <person name="Seah K."/>
            <person name="Emmerich C."/>
        </authorList>
    </citation>
    <scope>NUCLEOTIDE SEQUENCE</scope>
    <source>
        <strain evidence="2">DP1</strain>
    </source>
</reference>
<feature type="compositionally biased region" description="Polar residues" evidence="1">
    <location>
        <begin position="239"/>
        <end position="254"/>
    </location>
</feature>
<feature type="region of interest" description="Disordered" evidence="1">
    <location>
        <begin position="389"/>
        <end position="416"/>
    </location>
</feature>
<evidence type="ECO:0000256" key="1">
    <source>
        <dbReference type="SAM" id="MobiDB-lite"/>
    </source>
</evidence>
<feature type="compositionally biased region" description="Polar residues" evidence="1">
    <location>
        <begin position="316"/>
        <end position="326"/>
    </location>
</feature>
<sequence>MCSMRDNSLNPCRKNSKLSYNQTLGLESNRSPGSSLVSLRKIPRKISEQTLCTKAAPQSLNMLKNYSGKFERNLPKSDLFVARNSELAQNTDTNETLNKHYFNNKYIDERQTKMQHKIWANYMDTRGKSRRKSVFQASGDRKSKDPSLSLFQIQRHRSHNRLQETLNKSPKDFTLKLHSKDGHGANSSFSGLKGAEKGSSTLNNTPGKKLKTKGYIFLRKAKRNHQKDSYKTSDVPVEFSTSSPNPNENTKLTQNNSKLIAKIINRERNHSLSYGSQAQLHSKLIILSKNPRKNVLKKVMDSNKKQSCLNETHINASLSQESSQKSPPERVLQPSKFSTSKNLVRGSMFKKHQPGPRNSSKEMVPLKIINQDQSQVRSTLKALIQGSKLSKEGPSETKINHSGQRNEMARQSGEEGSKVGLYEEIKNNIKIPDKIKEDQNQRAEASESQDFTPKLALEMHDTWNPEPSSKDDSCGGILKDIKGLQLKYKLREGWHDNNTNQKKPFDSDISVILPLRIRDEELPGGNIQKVLL</sequence>
<name>A0AAD1U4G9_EUPCR</name>
<dbReference type="AlphaFoldDB" id="A0AAD1U4G9"/>
<protein>
    <submittedName>
        <fullName evidence="2">Uncharacterized protein</fullName>
    </submittedName>
</protein>
<accession>A0AAD1U4G9</accession>
<dbReference type="EMBL" id="CAMPGE010003283">
    <property type="protein sequence ID" value="CAI2362110.1"/>
    <property type="molecule type" value="Genomic_DNA"/>
</dbReference>
<feature type="region of interest" description="Disordered" evidence="1">
    <location>
        <begin position="223"/>
        <end position="254"/>
    </location>
</feature>
<organism evidence="2 3">
    <name type="scientific">Euplotes crassus</name>
    <dbReference type="NCBI Taxonomy" id="5936"/>
    <lineage>
        <taxon>Eukaryota</taxon>
        <taxon>Sar</taxon>
        <taxon>Alveolata</taxon>
        <taxon>Ciliophora</taxon>
        <taxon>Intramacronucleata</taxon>
        <taxon>Spirotrichea</taxon>
        <taxon>Hypotrichia</taxon>
        <taxon>Euplotida</taxon>
        <taxon>Euplotidae</taxon>
        <taxon>Moneuplotes</taxon>
    </lineage>
</organism>
<evidence type="ECO:0000313" key="3">
    <source>
        <dbReference type="Proteomes" id="UP001295684"/>
    </source>
</evidence>
<proteinExistence type="predicted"/>
<gene>
    <name evidence="2" type="ORF">ECRASSUSDP1_LOCUS3428</name>
</gene>
<feature type="compositionally biased region" description="Basic and acidic residues" evidence="1">
    <location>
        <begin position="389"/>
        <end position="399"/>
    </location>
</feature>
<dbReference type="Proteomes" id="UP001295684">
    <property type="component" value="Unassembled WGS sequence"/>
</dbReference>